<dbReference type="InterPro" id="IPR052922">
    <property type="entry name" value="Cytidylate_Kinase-2"/>
</dbReference>
<dbReference type="SUPFAM" id="SSF52540">
    <property type="entry name" value="P-loop containing nucleoside triphosphate hydrolases"/>
    <property type="match status" value="1"/>
</dbReference>
<dbReference type="Proteomes" id="UP001596058">
    <property type="component" value="Unassembled WGS sequence"/>
</dbReference>
<dbReference type="Gene3D" id="3.40.50.300">
    <property type="entry name" value="P-loop containing nucleotide triphosphate hydrolases"/>
    <property type="match status" value="1"/>
</dbReference>
<dbReference type="PANTHER" id="PTHR37816:SF3">
    <property type="entry name" value="MODULATES DNA TOPOLOGY"/>
    <property type="match status" value="1"/>
</dbReference>
<gene>
    <name evidence="1" type="ORF">ACFPZ3_34390</name>
</gene>
<accession>A0ABW1CTU8</accession>
<evidence type="ECO:0000313" key="1">
    <source>
        <dbReference type="EMBL" id="MFC5828979.1"/>
    </source>
</evidence>
<sequence length="171" mass="19605">MRRITVIGCGGSGKTVLAGRLGAALGIPVTHLDAVYYDEDWKPLAREDFARRQRSIVASGTWIADGNYASTLPIRLAASDTVIFLDLPAWACLWGIVRRRRRYRGGQHRQAGVYDRITWQFVRYVWGYRREMAPRVRGLMAEHAGHAEIVVLRSRREIDRFLRPWTPAAIW</sequence>
<organism evidence="1 2">
    <name type="scientific">Nonomuraea insulae</name>
    <dbReference type="NCBI Taxonomy" id="1616787"/>
    <lineage>
        <taxon>Bacteria</taxon>
        <taxon>Bacillati</taxon>
        <taxon>Actinomycetota</taxon>
        <taxon>Actinomycetes</taxon>
        <taxon>Streptosporangiales</taxon>
        <taxon>Streptosporangiaceae</taxon>
        <taxon>Nonomuraea</taxon>
    </lineage>
</organism>
<name>A0ABW1CTU8_9ACTN</name>
<dbReference type="EMBL" id="JBHSPA010000045">
    <property type="protein sequence ID" value="MFC5828979.1"/>
    <property type="molecule type" value="Genomic_DNA"/>
</dbReference>
<proteinExistence type="predicted"/>
<dbReference type="PANTHER" id="PTHR37816">
    <property type="entry name" value="YALI0E33011P"/>
    <property type="match status" value="1"/>
</dbReference>
<evidence type="ECO:0000313" key="2">
    <source>
        <dbReference type="Proteomes" id="UP001596058"/>
    </source>
</evidence>
<dbReference type="InterPro" id="IPR027417">
    <property type="entry name" value="P-loop_NTPase"/>
</dbReference>
<protein>
    <submittedName>
        <fullName evidence="1">Topology modulation protein</fullName>
    </submittedName>
</protein>
<reference evidence="2" key="1">
    <citation type="journal article" date="2019" name="Int. J. Syst. Evol. Microbiol.">
        <title>The Global Catalogue of Microorganisms (GCM) 10K type strain sequencing project: providing services to taxonomists for standard genome sequencing and annotation.</title>
        <authorList>
            <consortium name="The Broad Institute Genomics Platform"/>
            <consortium name="The Broad Institute Genome Sequencing Center for Infectious Disease"/>
            <person name="Wu L."/>
            <person name="Ma J."/>
        </authorList>
    </citation>
    <scope>NUCLEOTIDE SEQUENCE [LARGE SCALE GENOMIC DNA]</scope>
    <source>
        <strain evidence="2">CCUG 53903</strain>
    </source>
</reference>
<comment type="caution">
    <text evidence="1">The sequence shown here is derived from an EMBL/GenBank/DDBJ whole genome shotgun (WGS) entry which is preliminary data.</text>
</comment>
<dbReference type="RefSeq" id="WP_379518479.1">
    <property type="nucleotide sequence ID" value="NZ_JBHSPA010000045.1"/>
</dbReference>
<keyword evidence="2" id="KW-1185">Reference proteome</keyword>